<dbReference type="GO" id="GO:0003824">
    <property type="term" value="F:catalytic activity"/>
    <property type="evidence" value="ECO:0007669"/>
    <property type="project" value="InterPro"/>
</dbReference>
<comment type="similarity">
    <text evidence="1">Belongs to the CoA-transferase III family.</text>
</comment>
<evidence type="ECO:0000313" key="3">
    <source>
        <dbReference type="Proteomes" id="UP001174934"/>
    </source>
</evidence>
<dbReference type="InterPro" id="IPR023606">
    <property type="entry name" value="CoA-Trfase_III_dom_1_sf"/>
</dbReference>
<evidence type="ECO:0000256" key="1">
    <source>
        <dbReference type="ARBA" id="ARBA00008383"/>
    </source>
</evidence>
<dbReference type="InterPro" id="IPR052985">
    <property type="entry name" value="CoA-trans_III_biosynth/detox"/>
</dbReference>
<dbReference type="EMBL" id="JAULSR010000002">
    <property type="protein sequence ID" value="KAK0630540.1"/>
    <property type="molecule type" value="Genomic_DNA"/>
</dbReference>
<sequence length="585" mass="64281">MDIGRTSHYSVIDGAAEALRALLVTCKREFPEEFFRHVENVTFTSTSPNGDMVHFPSPLKEQDATVAIKAAEACAAAAIADLRYGGDRRSIEVDLDKTACFLLSAYICTIDGMDKGNPDVKSKIPDTDLNQAQSVLYRRLSANLYETKNPGEYYHIHGSLDASSTLKMLGLAPYEPKLTGYRDCINTIERAVKRFTIPELEKNNQLHKQAGIPALTWSKFRRTSHGMALSSLPPLTVTATETDTPCVPFDSFGSGYSRDPHYALRGIKVLELCRIIAGPTIGRSLAAHGATVLKVTSPHLPDVPFFQVDVNTGKHTTALDLRNMADRDVFDALLADADVLIDGYRPGALSRLGYGPDVLADLARCRGRGFVYVAEDCFGGMGVPGAEWADRPGWQQIADCVTGVAWAQGRFMGLEEPVVPPFPMSDYGTGALGCVAAMTGLYRRATEGGSWLCRTSLCQYDMFVMNLGPLPTKEQERLRKVHDADFFALRHSDSVDEVSKRALLSLKRLSPHLFGEEMVHRSWSTGFGADLTWPREAINVRGLRVGHVRPSRPNGFDSPGWEGWEEDELMGAGDEEIRPTFTAAL</sequence>
<organism evidence="2 3">
    <name type="scientific">Bombardia bombarda</name>
    <dbReference type="NCBI Taxonomy" id="252184"/>
    <lineage>
        <taxon>Eukaryota</taxon>
        <taxon>Fungi</taxon>
        <taxon>Dikarya</taxon>
        <taxon>Ascomycota</taxon>
        <taxon>Pezizomycotina</taxon>
        <taxon>Sordariomycetes</taxon>
        <taxon>Sordariomycetidae</taxon>
        <taxon>Sordariales</taxon>
        <taxon>Lasiosphaeriaceae</taxon>
        <taxon>Bombardia</taxon>
    </lineage>
</organism>
<gene>
    <name evidence="2" type="ORF">B0T17DRAFT_590013</name>
</gene>
<dbReference type="AlphaFoldDB" id="A0AA39XC50"/>
<dbReference type="PANTHER" id="PTHR48229">
    <property type="entry name" value="CAIB/BAIF FAMILY ENZYME (AFU_ORTHOLOGUE AFUA_1G05360)-RELATED"/>
    <property type="match status" value="1"/>
</dbReference>
<accession>A0AA39XC50</accession>
<reference evidence="2" key="1">
    <citation type="submission" date="2023-06" db="EMBL/GenBank/DDBJ databases">
        <title>Genome-scale phylogeny and comparative genomics of the fungal order Sordariales.</title>
        <authorList>
            <consortium name="Lawrence Berkeley National Laboratory"/>
            <person name="Hensen N."/>
            <person name="Bonometti L."/>
            <person name="Westerberg I."/>
            <person name="Brannstrom I.O."/>
            <person name="Guillou S."/>
            <person name="Cros-Aarteil S."/>
            <person name="Calhoun S."/>
            <person name="Haridas S."/>
            <person name="Kuo A."/>
            <person name="Mondo S."/>
            <person name="Pangilinan J."/>
            <person name="Riley R."/>
            <person name="LaButti K."/>
            <person name="Andreopoulos B."/>
            <person name="Lipzen A."/>
            <person name="Chen C."/>
            <person name="Yanf M."/>
            <person name="Daum C."/>
            <person name="Ng V."/>
            <person name="Clum A."/>
            <person name="Steindorff A."/>
            <person name="Ohm R."/>
            <person name="Martin F."/>
            <person name="Silar P."/>
            <person name="Natvig D."/>
            <person name="Lalanne C."/>
            <person name="Gautier V."/>
            <person name="Ament-velasquez S.L."/>
            <person name="Kruys A."/>
            <person name="Hutchinson M.I."/>
            <person name="Powell A.J."/>
            <person name="Barry K."/>
            <person name="Miller A.N."/>
            <person name="Grigoriev I.V."/>
            <person name="Debuchy R."/>
            <person name="Gladieux P."/>
            <person name="Thoren M.H."/>
            <person name="Johannesson H."/>
        </authorList>
    </citation>
    <scope>NUCLEOTIDE SEQUENCE</scope>
    <source>
        <strain evidence="2">SMH3391-2</strain>
    </source>
</reference>
<name>A0AA39XC50_9PEZI</name>
<dbReference type="Gene3D" id="3.40.50.10540">
    <property type="entry name" value="Crotonobetainyl-coa:carnitine coa-transferase, domain 1"/>
    <property type="match status" value="1"/>
</dbReference>
<protein>
    <submittedName>
        <fullName evidence="2">CoA-transferase family III</fullName>
    </submittedName>
</protein>
<dbReference type="PANTHER" id="PTHR48229:SF1">
    <property type="entry name" value="ALPHA METHYLACYL-COA RACEMASE-RELATED"/>
    <property type="match status" value="1"/>
</dbReference>
<comment type="caution">
    <text evidence="2">The sequence shown here is derived from an EMBL/GenBank/DDBJ whole genome shotgun (WGS) entry which is preliminary data.</text>
</comment>
<dbReference type="SUPFAM" id="SSF89796">
    <property type="entry name" value="CoA-transferase family III (CaiB/BaiF)"/>
    <property type="match status" value="2"/>
</dbReference>
<dbReference type="InterPro" id="IPR003673">
    <property type="entry name" value="CoA-Trfase_fam_III"/>
</dbReference>
<dbReference type="Pfam" id="PF02515">
    <property type="entry name" value="CoA_transf_3"/>
    <property type="match status" value="1"/>
</dbReference>
<evidence type="ECO:0000313" key="2">
    <source>
        <dbReference type="EMBL" id="KAK0630540.1"/>
    </source>
</evidence>
<keyword evidence="3" id="KW-1185">Reference proteome</keyword>
<dbReference type="Proteomes" id="UP001174934">
    <property type="component" value="Unassembled WGS sequence"/>
</dbReference>
<proteinExistence type="inferred from homology"/>